<keyword evidence="10" id="KW-1185">Reference proteome</keyword>
<feature type="non-terminal residue" evidence="9">
    <location>
        <position position="1"/>
    </location>
</feature>
<dbReference type="Proteomes" id="UP001165561">
    <property type="component" value="Unassembled WGS sequence"/>
</dbReference>
<keyword evidence="7 8" id="KW-0472">Membrane</keyword>
<evidence type="ECO:0000313" key="9">
    <source>
        <dbReference type="EMBL" id="MDD9205109.1"/>
    </source>
</evidence>
<keyword evidence="5 8" id="KW-0812">Transmembrane</keyword>
<evidence type="ECO:0000256" key="4">
    <source>
        <dbReference type="ARBA" id="ARBA00022519"/>
    </source>
</evidence>
<evidence type="ECO:0000256" key="1">
    <source>
        <dbReference type="ARBA" id="ARBA00004651"/>
    </source>
</evidence>
<keyword evidence="6 8" id="KW-1133">Transmembrane helix</keyword>
<evidence type="ECO:0000256" key="7">
    <source>
        <dbReference type="ARBA" id="ARBA00023136"/>
    </source>
</evidence>
<dbReference type="PANTHER" id="PTHR32196:SF21">
    <property type="entry name" value="ABC TRANSPORTER PERMEASE PROTEIN YPHD-RELATED"/>
    <property type="match status" value="1"/>
</dbReference>
<feature type="transmembrane region" description="Helical" evidence="8">
    <location>
        <begin position="105"/>
        <end position="124"/>
    </location>
</feature>
<reference evidence="9" key="1">
    <citation type="submission" date="2023-02" db="EMBL/GenBank/DDBJ databases">
        <title>Georgenia sp.10Sc9-8, isolated from a soil sample collected from the Taklamakan desert.</title>
        <authorList>
            <person name="Liu S."/>
        </authorList>
    </citation>
    <scope>NUCLEOTIDE SEQUENCE</scope>
    <source>
        <strain evidence="9">10Sc9-8</strain>
    </source>
</reference>
<evidence type="ECO:0000256" key="5">
    <source>
        <dbReference type="ARBA" id="ARBA00022692"/>
    </source>
</evidence>
<proteinExistence type="predicted"/>
<name>A0ABT5TT11_9MICO</name>
<accession>A0ABT5TT11</accession>
<dbReference type="PANTHER" id="PTHR32196">
    <property type="entry name" value="ABC TRANSPORTER PERMEASE PROTEIN YPHD-RELATED-RELATED"/>
    <property type="match status" value="1"/>
</dbReference>
<comment type="subcellular location">
    <subcellularLocation>
        <location evidence="1">Cell membrane</location>
        <topology evidence="1">Multi-pass membrane protein</topology>
    </subcellularLocation>
</comment>
<keyword evidence="2" id="KW-0813">Transport</keyword>
<evidence type="ECO:0000256" key="6">
    <source>
        <dbReference type="ARBA" id="ARBA00022989"/>
    </source>
</evidence>
<evidence type="ECO:0000256" key="2">
    <source>
        <dbReference type="ARBA" id="ARBA00022448"/>
    </source>
</evidence>
<protein>
    <submittedName>
        <fullName evidence="9">ABC transporter permease</fullName>
    </submittedName>
</protein>
<organism evidence="9 10">
    <name type="scientific">Georgenia halotolerans</name>
    <dbReference type="NCBI Taxonomy" id="3028317"/>
    <lineage>
        <taxon>Bacteria</taxon>
        <taxon>Bacillati</taxon>
        <taxon>Actinomycetota</taxon>
        <taxon>Actinomycetes</taxon>
        <taxon>Micrococcales</taxon>
        <taxon>Bogoriellaceae</taxon>
        <taxon>Georgenia</taxon>
    </lineage>
</organism>
<feature type="transmembrane region" description="Helical" evidence="8">
    <location>
        <begin position="80"/>
        <end position="99"/>
    </location>
</feature>
<dbReference type="InterPro" id="IPR001851">
    <property type="entry name" value="ABC_transp_permease"/>
</dbReference>
<evidence type="ECO:0000256" key="8">
    <source>
        <dbReference type="SAM" id="Phobius"/>
    </source>
</evidence>
<comment type="caution">
    <text evidence="9">The sequence shown here is derived from an EMBL/GenBank/DDBJ whole genome shotgun (WGS) entry which is preliminary data.</text>
</comment>
<evidence type="ECO:0000313" key="10">
    <source>
        <dbReference type="Proteomes" id="UP001165561"/>
    </source>
</evidence>
<keyword evidence="4" id="KW-0997">Cell inner membrane</keyword>
<keyword evidence="3" id="KW-1003">Cell membrane</keyword>
<sequence length="139" mass="14063">GRSMYAVGDNEEAAARLGVAVTRVRFTAFVLAGVLAGLGGMMSGALNRAADPFTIVGDEMDALAAVVLGGAAVTGGRGTVLGTVLGVLLITMVGASLVLVGIPSAWRQAFVGLFLLLGVGLPALRQRRVERSRGVVVAD</sequence>
<evidence type="ECO:0000256" key="3">
    <source>
        <dbReference type="ARBA" id="ARBA00022475"/>
    </source>
</evidence>
<feature type="transmembrane region" description="Helical" evidence="8">
    <location>
        <begin position="52"/>
        <end position="73"/>
    </location>
</feature>
<dbReference type="EMBL" id="JARACI010000271">
    <property type="protein sequence ID" value="MDD9205109.1"/>
    <property type="molecule type" value="Genomic_DNA"/>
</dbReference>
<feature type="transmembrane region" description="Helical" evidence="8">
    <location>
        <begin position="26"/>
        <end position="46"/>
    </location>
</feature>
<dbReference type="Pfam" id="PF02653">
    <property type="entry name" value="BPD_transp_2"/>
    <property type="match status" value="1"/>
</dbReference>
<gene>
    <name evidence="9" type="ORF">PU560_01350</name>
</gene>